<evidence type="ECO:0000313" key="2">
    <source>
        <dbReference type="EMBL" id="EID53761.1"/>
    </source>
</evidence>
<name>I0V0V8_9PSEU</name>
<dbReference type="STRING" id="882086.SacxiDRAFT_1514"/>
<dbReference type="HOGENOM" id="CLU_020665_1_1_11"/>
<feature type="transmembrane region" description="Helical" evidence="1">
    <location>
        <begin position="79"/>
        <end position="98"/>
    </location>
</feature>
<feature type="transmembrane region" description="Helical" evidence="1">
    <location>
        <begin position="153"/>
        <end position="172"/>
    </location>
</feature>
<keyword evidence="3" id="KW-1185">Reference proteome</keyword>
<gene>
    <name evidence="2" type="ORF">SacxiDRAFT_1514</name>
</gene>
<dbReference type="RefSeq" id="WP_006237903.1">
    <property type="nucleotide sequence ID" value="NZ_JH636049.1"/>
</dbReference>
<sequence length="399" mass="39763">MGRPTVGDRGVGLDRVRVLVGAALGPVVTGYAIVASVLVVVMALAPGTEFSPAGVLAAACPAWLAAYQVPLDIGGAPLGVLPLLPTFAVGLLVFRAAMSAVYRLDDLDGSRPGFVSRGIAVVGVVAGAHALTAVVFVGVSIGSPVEARFPDAIVLPTALAAGAALLGVAAASPGWWLDRLDPVAVRGVRAGLAAFCAVVALGAIAFTAATVAAWSTLGKLFDAFSPDPGSAVGMLLLSIAYVPNAVVLTSSVLTGGGFTLGAVSVSAFSMTPGPVPAIPVLAGLPAEYGSWWPLLLAAPAIVGALAGWSLRDVEGGVGARLRAVVVAGVVCGFCALVVAAFTGGQLGGGEYSPVSLRAEVFSLTAFGLVVVPGSVVAWLTGGNTSSRRTPRRQGRRRGL</sequence>
<dbReference type="Proteomes" id="UP000004691">
    <property type="component" value="Unassembled WGS sequence"/>
</dbReference>
<evidence type="ECO:0000256" key="1">
    <source>
        <dbReference type="SAM" id="Phobius"/>
    </source>
</evidence>
<accession>I0V0V8</accession>
<feature type="transmembrane region" description="Helical" evidence="1">
    <location>
        <begin position="118"/>
        <end position="141"/>
    </location>
</feature>
<protein>
    <submittedName>
        <fullName evidence="2">Uncharacterized protein</fullName>
    </submittedName>
</protein>
<dbReference type="InterPro" id="IPR045931">
    <property type="entry name" value="DUF6350"/>
</dbReference>
<feature type="transmembrane region" description="Helical" evidence="1">
    <location>
        <begin position="192"/>
        <end position="214"/>
    </location>
</feature>
<feature type="transmembrane region" description="Helical" evidence="1">
    <location>
        <begin position="321"/>
        <end position="341"/>
    </location>
</feature>
<feature type="transmembrane region" description="Helical" evidence="1">
    <location>
        <begin position="361"/>
        <end position="381"/>
    </location>
</feature>
<organism evidence="2 3">
    <name type="scientific">Saccharomonospora xinjiangensis XJ-54</name>
    <dbReference type="NCBI Taxonomy" id="882086"/>
    <lineage>
        <taxon>Bacteria</taxon>
        <taxon>Bacillati</taxon>
        <taxon>Actinomycetota</taxon>
        <taxon>Actinomycetes</taxon>
        <taxon>Pseudonocardiales</taxon>
        <taxon>Pseudonocardiaceae</taxon>
        <taxon>Saccharomonospora</taxon>
    </lineage>
</organism>
<dbReference type="AlphaFoldDB" id="I0V0V8"/>
<proteinExistence type="predicted"/>
<reference evidence="2 3" key="1">
    <citation type="submission" date="2012-01" db="EMBL/GenBank/DDBJ databases">
        <title>Improved High-Quality Draft sequence of Saccharomonospora xinjiangensis XJ-54.</title>
        <authorList>
            <consortium name="US DOE Joint Genome Institute"/>
            <person name="Lucas S."/>
            <person name="Han J."/>
            <person name="Lapidus A."/>
            <person name="Cheng J.-F."/>
            <person name="Goodwin L."/>
            <person name="Pitluck S."/>
            <person name="Peters L."/>
            <person name="Mikhailova N."/>
            <person name="Teshima H."/>
            <person name="Detter J.C."/>
            <person name="Han C."/>
            <person name="Tapia R."/>
            <person name="Land M."/>
            <person name="Hauser L."/>
            <person name="Kyrpides N."/>
            <person name="Ivanova N."/>
            <person name="Pagani I."/>
            <person name="Brambilla E.-M."/>
            <person name="Klenk H.-P."/>
            <person name="Woyke T."/>
        </authorList>
    </citation>
    <scope>NUCLEOTIDE SEQUENCE [LARGE SCALE GENOMIC DNA]</scope>
    <source>
        <strain evidence="2 3">XJ-54</strain>
    </source>
</reference>
<dbReference type="EMBL" id="JH636049">
    <property type="protein sequence ID" value="EID53761.1"/>
    <property type="molecule type" value="Genomic_DNA"/>
</dbReference>
<feature type="transmembrane region" description="Helical" evidence="1">
    <location>
        <begin position="235"/>
        <end position="268"/>
    </location>
</feature>
<dbReference type="Pfam" id="PF19877">
    <property type="entry name" value="DUF6350"/>
    <property type="match status" value="1"/>
</dbReference>
<keyword evidence="1" id="KW-0472">Membrane</keyword>
<feature type="transmembrane region" description="Helical" evidence="1">
    <location>
        <begin position="18"/>
        <end position="44"/>
    </location>
</feature>
<keyword evidence="1" id="KW-0812">Transmembrane</keyword>
<dbReference type="OrthoDB" id="5184818at2"/>
<dbReference type="eggNOG" id="COG2311">
    <property type="taxonomic scope" value="Bacteria"/>
</dbReference>
<evidence type="ECO:0000313" key="3">
    <source>
        <dbReference type="Proteomes" id="UP000004691"/>
    </source>
</evidence>
<keyword evidence="1" id="KW-1133">Transmembrane helix</keyword>
<feature type="transmembrane region" description="Helical" evidence="1">
    <location>
        <begin position="288"/>
        <end position="309"/>
    </location>
</feature>